<keyword evidence="2" id="KW-1185">Reference proteome</keyword>
<dbReference type="Proteomes" id="UP001607303">
    <property type="component" value="Unassembled WGS sequence"/>
</dbReference>
<evidence type="ECO:0000313" key="1">
    <source>
        <dbReference type="EMBL" id="KAL2732361.1"/>
    </source>
</evidence>
<proteinExistence type="predicted"/>
<name>A0ABD2BHX5_VESMC</name>
<evidence type="ECO:0000313" key="2">
    <source>
        <dbReference type="Proteomes" id="UP001607303"/>
    </source>
</evidence>
<protein>
    <submittedName>
        <fullName evidence="1">Uncharacterized protein</fullName>
    </submittedName>
</protein>
<organism evidence="1 2">
    <name type="scientific">Vespula maculifrons</name>
    <name type="common">Eastern yellow jacket</name>
    <name type="synonym">Wasp</name>
    <dbReference type="NCBI Taxonomy" id="7453"/>
    <lineage>
        <taxon>Eukaryota</taxon>
        <taxon>Metazoa</taxon>
        <taxon>Ecdysozoa</taxon>
        <taxon>Arthropoda</taxon>
        <taxon>Hexapoda</taxon>
        <taxon>Insecta</taxon>
        <taxon>Pterygota</taxon>
        <taxon>Neoptera</taxon>
        <taxon>Endopterygota</taxon>
        <taxon>Hymenoptera</taxon>
        <taxon>Apocrita</taxon>
        <taxon>Aculeata</taxon>
        <taxon>Vespoidea</taxon>
        <taxon>Vespidae</taxon>
        <taxon>Vespinae</taxon>
        <taxon>Vespula</taxon>
    </lineage>
</organism>
<dbReference type="EMBL" id="JAYRBN010000075">
    <property type="protein sequence ID" value="KAL2732361.1"/>
    <property type="molecule type" value="Genomic_DNA"/>
</dbReference>
<gene>
    <name evidence="1" type="ORF">V1477_014602</name>
</gene>
<sequence>MKLVNDLISIEVISRLKNCSFYGGMRFWEPQGTTRKSQNDFSSADGIRRLKYIQERIHEHGPDPENVAINKF</sequence>
<accession>A0ABD2BHX5</accession>
<dbReference type="AlphaFoldDB" id="A0ABD2BHX5"/>
<reference evidence="1 2" key="1">
    <citation type="journal article" date="2024" name="Ann. Entomol. Soc. Am.">
        <title>Genomic analyses of the southern and eastern yellowjacket wasps (Hymenoptera: Vespidae) reveal evolutionary signatures of social life.</title>
        <authorList>
            <person name="Catto M.A."/>
            <person name="Caine P.B."/>
            <person name="Orr S.E."/>
            <person name="Hunt B.G."/>
            <person name="Goodisman M.A.D."/>
        </authorList>
    </citation>
    <scope>NUCLEOTIDE SEQUENCE [LARGE SCALE GENOMIC DNA]</scope>
    <source>
        <strain evidence="1">232</strain>
        <tissue evidence="1">Head and thorax</tissue>
    </source>
</reference>
<comment type="caution">
    <text evidence="1">The sequence shown here is derived from an EMBL/GenBank/DDBJ whole genome shotgun (WGS) entry which is preliminary data.</text>
</comment>